<evidence type="ECO:0000256" key="5">
    <source>
        <dbReference type="ARBA" id="ARBA00023012"/>
    </source>
</evidence>
<dbReference type="SMART" id="SM00387">
    <property type="entry name" value="HATPase_c"/>
    <property type="match status" value="1"/>
</dbReference>
<dbReference type="InterPro" id="IPR013655">
    <property type="entry name" value="PAS_fold_3"/>
</dbReference>
<dbReference type="RefSeq" id="WP_323221646.1">
    <property type="nucleotide sequence ID" value="NZ_JAYGHT010000006.1"/>
</dbReference>
<dbReference type="Proteomes" id="UP001301728">
    <property type="component" value="Unassembled WGS sequence"/>
</dbReference>
<keyword evidence="5" id="KW-0902">Two-component regulatory system</keyword>
<feature type="domain" description="Histidine kinase" evidence="8">
    <location>
        <begin position="709"/>
        <end position="967"/>
    </location>
</feature>
<dbReference type="Pfam" id="PF08447">
    <property type="entry name" value="PAS_3"/>
    <property type="match status" value="1"/>
</dbReference>
<evidence type="ECO:0000259" key="10">
    <source>
        <dbReference type="PROSITE" id="PS50113"/>
    </source>
</evidence>
<dbReference type="InterPro" id="IPR036890">
    <property type="entry name" value="HATPase_C_sf"/>
</dbReference>
<keyword evidence="7" id="KW-1133">Transmembrane helix</keyword>
<dbReference type="SMART" id="SM00065">
    <property type="entry name" value="GAF"/>
    <property type="match status" value="1"/>
</dbReference>
<dbReference type="SUPFAM" id="SSF55781">
    <property type="entry name" value="GAF domain-like"/>
    <property type="match status" value="1"/>
</dbReference>
<dbReference type="PROSITE" id="PS50113">
    <property type="entry name" value="PAC"/>
    <property type="match status" value="1"/>
</dbReference>
<dbReference type="PANTHER" id="PTHR43065:SF50">
    <property type="entry name" value="HISTIDINE KINASE"/>
    <property type="match status" value="1"/>
</dbReference>
<dbReference type="Gene3D" id="3.30.450.40">
    <property type="match status" value="1"/>
</dbReference>
<comment type="caution">
    <text evidence="11">The sequence shown here is derived from an EMBL/GenBank/DDBJ whole genome shotgun (WGS) entry which is preliminary data.</text>
</comment>
<feature type="transmembrane region" description="Helical" evidence="7">
    <location>
        <begin position="287"/>
        <end position="309"/>
    </location>
</feature>
<dbReference type="InterPro" id="IPR029016">
    <property type="entry name" value="GAF-like_dom_sf"/>
</dbReference>
<dbReference type="InterPro" id="IPR035965">
    <property type="entry name" value="PAS-like_dom_sf"/>
</dbReference>
<feature type="transmembrane region" description="Helical" evidence="7">
    <location>
        <begin position="12"/>
        <end position="34"/>
    </location>
</feature>
<dbReference type="PRINTS" id="PR00344">
    <property type="entry name" value="BCTRLSENSOR"/>
</dbReference>
<keyword evidence="4" id="KW-0808">Transferase</keyword>
<dbReference type="InterPro" id="IPR000700">
    <property type="entry name" value="PAS-assoc_C"/>
</dbReference>
<evidence type="ECO:0000256" key="2">
    <source>
        <dbReference type="ARBA" id="ARBA00012438"/>
    </source>
</evidence>
<comment type="catalytic activity">
    <reaction evidence="1">
        <text>ATP + protein L-histidine = ADP + protein N-phospho-L-histidine.</text>
        <dbReference type="EC" id="2.7.13.3"/>
    </reaction>
</comment>
<dbReference type="SMART" id="SM00388">
    <property type="entry name" value="HisKA"/>
    <property type="match status" value="1"/>
</dbReference>
<dbReference type="Gene3D" id="3.30.450.20">
    <property type="entry name" value="PAS domain"/>
    <property type="match status" value="1"/>
</dbReference>
<keyword evidence="11" id="KW-0547">Nucleotide-binding</keyword>
<sequence length="969" mass="110747">MNSKQLQRLLIFYSAVGIFAISILVAILSIFPLYQQLKKGEERNLQSALRTRTLAVEEFLSRAKDITAQIASRTQAKRELESYNLNPNAGNSAAANLTRILTDALKETEDLAGITRLDQNNQLIAKVGLSIPNPLQKLSFQDSKNNQISHPIRLNDHSYLIVTTPILNSKKQQIGTDLVLFKMDRLEEIIADYTGLSQTGEIFLGAFQDEQIKLFFPSINQPKTLYEPLIKALEKNRMSQESRLTVVPAKSWIHSQVIAFEPLSKINWWLAIKIERNELYAPVNRQLITIGIVTIILSLTGASGMILLLRPLAGRAIIKADELEKQLQEKNLTLRELNYTQEQLLLEIRDRKQAETKLQKRAEQLRNHNTVLMELAQHRAVNKGDLLTAFRAITEATAKMLGVERVSIWLYDDSKTYLQCLNLYHKKIDQHSAEVKIRVRDYPAYFQAISSQDILAAPDARTDPRTEEFLEDYFNPLGIVSLLDTAIWISGEIVGILCIEQCETIQNWTPEDEIFVRSIANIISLAIEARNHQQAELALKESERMFRQLAESIDSVFWISDAHGEKIYYVSPAYERVWGRSCRQIYQQPQCFIESIHPEDRERIIFALTQIASAEYEEEYRIVKPNGEIRWIYDRGFPIANDQGEIDRVTGIATDITERKQAETALRQSEAQLREQKQQLQQAFKELQRTQTRMIQSEKMSSLGQMVAGIAHEINNPVNFIHGNLLHAENYIEDLLNLVQLYQKYYPDPPPEIEAEIETIELDFIQEDIKKLLQSMQVGTERIREIVKSLRIFSRLDEAEIKEVNLHEGIDSTLMILHNRLKAKPGYPGIEVIKEYGQLPRINCYSGQLNQVFMNILSNAIDAIEDVHYSKSLPENPCNPGCIRIKTERIADNWVQILIADNGSGMSEEVRSRLFDPFFTTKPIGKGTGLGLSISYQIVIEKHKGQIECDSILGKGTQFRIIIPIQTLL</sequence>
<dbReference type="PROSITE" id="PS50112">
    <property type="entry name" value="PAS"/>
    <property type="match status" value="1"/>
</dbReference>
<dbReference type="SMART" id="SM00091">
    <property type="entry name" value="PAS"/>
    <property type="match status" value="1"/>
</dbReference>
<keyword evidence="6" id="KW-0175">Coiled coil</keyword>
<dbReference type="GO" id="GO:0005524">
    <property type="term" value="F:ATP binding"/>
    <property type="evidence" value="ECO:0007669"/>
    <property type="project" value="UniProtKB-KW"/>
</dbReference>
<dbReference type="CDD" id="cd00082">
    <property type="entry name" value="HisKA"/>
    <property type="match status" value="1"/>
</dbReference>
<dbReference type="InterPro" id="IPR003018">
    <property type="entry name" value="GAF"/>
</dbReference>
<reference evidence="11 12" key="1">
    <citation type="submission" date="2023-12" db="EMBL/GenBank/DDBJ databases">
        <title>Baltic Sea Cyanobacteria.</title>
        <authorList>
            <person name="Delbaje E."/>
            <person name="Fewer D.P."/>
            <person name="Shishido T.K."/>
        </authorList>
    </citation>
    <scope>NUCLEOTIDE SEQUENCE [LARGE SCALE GENOMIC DNA]</scope>
    <source>
        <strain evidence="11 12">CCNP 1315</strain>
    </source>
</reference>
<evidence type="ECO:0000256" key="4">
    <source>
        <dbReference type="ARBA" id="ARBA00022777"/>
    </source>
</evidence>
<accession>A0ABU5TSZ5</accession>
<dbReference type="InterPro" id="IPR001610">
    <property type="entry name" value="PAC"/>
</dbReference>
<dbReference type="InterPro" id="IPR005467">
    <property type="entry name" value="His_kinase_dom"/>
</dbReference>
<organism evidence="11 12">
    <name type="scientific">Limnoraphis robusta CCNP1315</name>
    <dbReference type="NCBI Taxonomy" id="3110306"/>
    <lineage>
        <taxon>Bacteria</taxon>
        <taxon>Bacillati</taxon>
        <taxon>Cyanobacteriota</taxon>
        <taxon>Cyanophyceae</taxon>
        <taxon>Oscillatoriophycideae</taxon>
        <taxon>Oscillatoriales</taxon>
        <taxon>Sirenicapillariaceae</taxon>
        <taxon>Limnoraphis</taxon>
    </lineage>
</organism>
<dbReference type="EC" id="2.7.13.3" evidence="2"/>
<dbReference type="InterPro" id="IPR000014">
    <property type="entry name" value="PAS"/>
</dbReference>
<proteinExistence type="predicted"/>
<evidence type="ECO:0000313" key="12">
    <source>
        <dbReference type="Proteomes" id="UP001301728"/>
    </source>
</evidence>
<dbReference type="InterPro" id="IPR036097">
    <property type="entry name" value="HisK_dim/P_sf"/>
</dbReference>
<keyword evidence="12" id="KW-1185">Reference proteome</keyword>
<feature type="coiled-coil region" evidence="6">
    <location>
        <begin position="659"/>
        <end position="693"/>
    </location>
</feature>
<evidence type="ECO:0000313" key="11">
    <source>
        <dbReference type="EMBL" id="MEA5518012.1"/>
    </source>
</evidence>
<dbReference type="InterPro" id="IPR004358">
    <property type="entry name" value="Sig_transdc_His_kin-like_C"/>
</dbReference>
<dbReference type="InterPro" id="IPR003594">
    <property type="entry name" value="HATPase_dom"/>
</dbReference>
<evidence type="ECO:0000256" key="6">
    <source>
        <dbReference type="SAM" id="Coils"/>
    </source>
</evidence>
<evidence type="ECO:0000259" key="8">
    <source>
        <dbReference type="PROSITE" id="PS50109"/>
    </source>
</evidence>
<evidence type="ECO:0000256" key="1">
    <source>
        <dbReference type="ARBA" id="ARBA00000085"/>
    </source>
</evidence>
<dbReference type="InterPro" id="IPR003661">
    <property type="entry name" value="HisK_dim/P_dom"/>
</dbReference>
<dbReference type="SUPFAM" id="SSF55874">
    <property type="entry name" value="ATPase domain of HSP90 chaperone/DNA topoisomerase II/histidine kinase"/>
    <property type="match status" value="1"/>
</dbReference>
<dbReference type="CDD" id="cd00130">
    <property type="entry name" value="PAS"/>
    <property type="match status" value="1"/>
</dbReference>
<keyword evidence="11" id="KW-0067">ATP-binding</keyword>
<keyword evidence="7" id="KW-0812">Transmembrane</keyword>
<dbReference type="PROSITE" id="PS50109">
    <property type="entry name" value="HIS_KIN"/>
    <property type="match status" value="1"/>
</dbReference>
<evidence type="ECO:0000259" key="9">
    <source>
        <dbReference type="PROSITE" id="PS50112"/>
    </source>
</evidence>
<dbReference type="Pfam" id="PF02518">
    <property type="entry name" value="HATPase_c"/>
    <property type="match status" value="1"/>
</dbReference>
<dbReference type="NCBIfam" id="TIGR00229">
    <property type="entry name" value="sensory_box"/>
    <property type="match status" value="1"/>
</dbReference>
<gene>
    <name evidence="11" type="ORF">VB854_03500</name>
</gene>
<dbReference type="Gene3D" id="1.10.287.130">
    <property type="match status" value="1"/>
</dbReference>
<evidence type="ECO:0000256" key="7">
    <source>
        <dbReference type="SAM" id="Phobius"/>
    </source>
</evidence>
<keyword evidence="7" id="KW-0472">Membrane</keyword>
<dbReference type="Gene3D" id="3.30.565.10">
    <property type="entry name" value="Histidine kinase-like ATPase, C-terminal domain"/>
    <property type="match status" value="1"/>
</dbReference>
<protein>
    <recommendedName>
        <fullName evidence="2">histidine kinase</fullName>
        <ecNumber evidence="2">2.7.13.3</ecNumber>
    </recommendedName>
</protein>
<feature type="domain" description="PAS" evidence="9">
    <location>
        <begin position="542"/>
        <end position="615"/>
    </location>
</feature>
<dbReference type="SMART" id="SM00086">
    <property type="entry name" value="PAC"/>
    <property type="match status" value="1"/>
</dbReference>
<evidence type="ECO:0000256" key="3">
    <source>
        <dbReference type="ARBA" id="ARBA00022553"/>
    </source>
</evidence>
<dbReference type="Pfam" id="PF01590">
    <property type="entry name" value="GAF"/>
    <property type="match status" value="1"/>
</dbReference>
<dbReference type="SUPFAM" id="SSF55785">
    <property type="entry name" value="PYP-like sensor domain (PAS domain)"/>
    <property type="match status" value="1"/>
</dbReference>
<dbReference type="SUPFAM" id="SSF47384">
    <property type="entry name" value="Homodimeric domain of signal transducing histidine kinase"/>
    <property type="match status" value="1"/>
</dbReference>
<name>A0ABU5TSZ5_9CYAN</name>
<keyword evidence="4" id="KW-0418">Kinase</keyword>
<feature type="domain" description="PAC" evidence="10">
    <location>
        <begin position="616"/>
        <end position="668"/>
    </location>
</feature>
<dbReference type="EMBL" id="JAYGHT010000006">
    <property type="protein sequence ID" value="MEA5518012.1"/>
    <property type="molecule type" value="Genomic_DNA"/>
</dbReference>
<keyword evidence="3" id="KW-0597">Phosphoprotein</keyword>
<dbReference type="PANTHER" id="PTHR43065">
    <property type="entry name" value="SENSOR HISTIDINE KINASE"/>
    <property type="match status" value="1"/>
</dbReference>